<dbReference type="SUPFAM" id="SSF161098">
    <property type="entry name" value="MetI-like"/>
    <property type="match status" value="1"/>
</dbReference>
<organism evidence="10 11">
    <name type="scientific">Paraoerskovia sediminicola</name>
    <dbReference type="NCBI Taxonomy" id="1138587"/>
    <lineage>
        <taxon>Bacteria</taxon>
        <taxon>Bacillati</taxon>
        <taxon>Actinomycetota</taxon>
        <taxon>Actinomycetes</taxon>
        <taxon>Micrococcales</taxon>
        <taxon>Cellulomonadaceae</taxon>
        <taxon>Paraoerskovia</taxon>
    </lineage>
</organism>
<dbReference type="Proteomes" id="UP001321475">
    <property type="component" value="Chromosome"/>
</dbReference>
<feature type="domain" description="ABC transmembrane type-1" evidence="9">
    <location>
        <begin position="93"/>
        <end position="307"/>
    </location>
</feature>
<feature type="transmembrane region" description="Helical" evidence="7">
    <location>
        <begin position="285"/>
        <end position="306"/>
    </location>
</feature>
<dbReference type="CDD" id="cd06261">
    <property type="entry name" value="TM_PBP2"/>
    <property type="match status" value="1"/>
</dbReference>
<evidence type="ECO:0000256" key="5">
    <source>
        <dbReference type="ARBA" id="ARBA00022989"/>
    </source>
</evidence>
<reference evidence="11" key="1">
    <citation type="journal article" date="2019" name="Int. J. Syst. Evol. Microbiol.">
        <title>The Global Catalogue of Microorganisms (GCM) 10K type strain sequencing project: providing services to taxonomists for standard genome sequencing and annotation.</title>
        <authorList>
            <consortium name="The Broad Institute Genomics Platform"/>
            <consortium name="The Broad Institute Genome Sequencing Center for Infectious Disease"/>
            <person name="Wu L."/>
            <person name="Ma J."/>
        </authorList>
    </citation>
    <scope>NUCLEOTIDE SEQUENCE [LARGE SCALE GENOMIC DNA]</scope>
    <source>
        <strain evidence="11">NBRC 108565</strain>
    </source>
</reference>
<evidence type="ECO:0000256" key="7">
    <source>
        <dbReference type="RuleBase" id="RU363032"/>
    </source>
</evidence>
<dbReference type="Pfam" id="PF00528">
    <property type="entry name" value="BPD_transp_1"/>
    <property type="match status" value="1"/>
</dbReference>
<evidence type="ECO:0000259" key="9">
    <source>
        <dbReference type="PROSITE" id="PS50928"/>
    </source>
</evidence>
<keyword evidence="11" id="KW-1185">Reference proteome</keyword>
<keyword evidence="2 7" id="KW-0813">Transport</keyword>
<dbReference type="EMBL" id="AP027729">
    <property type="protein sequence ID" value="BDZ41939.1"/>
    <property type="molecule type" value="Genomic_DNA"/>
</dbReference>
<gene>
    <name evidence="10" type="ORF">GCM10025865_12380</name>
</gene>
<keyword evidence="4 7" id="KW-0812">Transmembrane</keyword>
<protein>
    <submittedName>
        <fullName evidence="10">Transporter</fullName>
    </submittedName>
</protein>
<evidence type="ECO:0000256" key="6">
    <source>
        <dbReference type="ARBA" id="ARBA00023136"/>
    </source>
</evidence>
<name>A0ABM8G1M9_9CELL</name>
<keyword evidence="6 7" id="KW-0472">Membrane</keyword>
<dbReference type="PROSITE" id="PS50928">
    <property type="entry name" value="ABC_TM1"/>
    <property type="match status" value="1"/>
</dbReference>
<feature type="transmembrane region" description="Helical" evidence="7">
    <location>
        <begin position="37"/>
        <end position="56"/>
    </location>
</feature>
<dbReference type="InterPro" id="IPR035906">
    <property type="entry name" value="MetI-like_sf"/>
</dbReference>
<evidence type="ECO:0000256" key="4">
    <source>
        <dbReference type="ARBA" id="ARBA00022692"/>
    </source>
</evidence>
<evidence type="ECO:0000313" key="11">
    <source>
        <dbReference type="Proteomes" id="UP001321475"/>
    </source>
</evidence>
<sequence>MSDVMTSGEPTTKKAKRPGGRERNPEALHPGRKKTMAAMLLPSIILLIALNAYPLFYAVGQSVRDGGITGPGEFVGLENYRTALQDPAFWEAARFTLLFTVVSVFVAWVIGMGFALVLRRAFPGKSVFKVLLLLPWVVPVVVSTTSWNFMVATPSSPIPTLLRALGFGDVQILANAGTAMAIVIIFKIWGTFPFMMMMMNSALQAVDPSVEEASRLDGASRWQRVRHVILPIISKPIYIAWVLASIFTINDFPSVFLLTGGGPVNSTSTLVVFAYRLVFQDFRTGYGVAVAFLITAVLIAISIYFFRRINRAPMAN</sequence>
<feature type="region of interest" description="Disordered" evidence="8">
    <location>
        <begin position="1"/>
        <end position="29"/>
    </location>
</feature>
<evidence type="ECO:0000313" key="10">
    <source>
        <dbReference type="EMBL" id="BDZ41939.1"/>
    </source>
</evidence>
<feature type="transmembrane region" description="Helical" evidence="7">
    <location>
        <begin position="170"/>
        <end position="189"/>
    </location>
</feature>
<evidence type="ECO:0000256" key="8">
    <source>
        <dbReference type="SAM" id="MobiDB-lite"/>
    </source>
</evidence>
<keyword evidence="3" id="KW-1003">Cell membrane</keyword>
<evidence type="ECO:0000256" key="1">
    <source>
        <dbReference type="ARBA" id="ARBA00004651"/>
    </source>
</evidence>
<feature type="transmembrane region" description="Helical" evidence="7">
    <location>
        <begin position="228"/>
        <end position="249"/>
    </location>
</feature>
<dbReference type="InterPro" id="IPR000515">
    <property type="entry name" value="MetI-like"/>
</dbReference>
<evidence type="ECO:0000256" key="3">
    <source>
        <dbReference type="ARBA" id="ARBA00022475"/>
    </source>
</evidence>
<feature type="transmembrane region" description="Helical" evidence="7">
    <location>
        <begin position="130"/>
        <end position="150"/>
    </location>
</feature>
<accession>A0ABM8G1M9</accession>
<comment type="subcellular location">
    <subcellularLocation>
        <location evidence="1 7">Cell membrane</location>
        <topology evidence="1 7">Multi-pass membrane protein</topology>
    </subcellularLocation>
</comment>
<dbReference type="Gene3D" id="1.10.3720.10">
    <property type="entry name" value="MetI-like"/>
    <property type="match status" value="1"/>
</dbReference>
<keyword evidence="5 7" id="KW-1133">Transmembrane helix</keyword>
<dbReference type="PANTHER" id="PTHR43005:SF1">
    <property type="entry name" value="SPERMIDINE_PUTRESCINE TRANSPORT SYSTEM PERMEASE PROTEIN"/>
    <property type="match status" value="1"/>
</dbReference>
<feature type="compositionally biased region" description="Polar residues" evidence="8">
    <location>
        <begin position="1"/>
        <end position="10"/>
    </location>
</feature>
<comment type="similarity">
    <text evidence="7">Belongs to the binding-protein-dependent transport system permease family.</text>
</comment>
<evidence type="ECO:0000256" key="2">
    <source>
        <dbReference type="ARBA" id="ARBA00022448"/>
    </source>
</evidence>
<feature type="transmembrane region" description="Helical" evidence="7">
    <location>
        <begin position="95"/>
        <end position="118"/>
    </location>
</feature>
<proteinExistence type="inferred from homology"/>
<dbReference type="PANTHER" id="PTHR43005">
    <property type="entry name" value="BLR7065 PROTEIN"/>
    <property type="match status" value="1"/>
</dbReference>